<keyword evidence="1" id="KW-1133">Transmembrane helix</keyword>
<dbReference type="Proteomes" id="UP000571017">
    <property type="component" value="Unassembled WGS sequence"/>
</dbReference>
<reference evidence="2 3" key="1">
    <citation type="journal article" date="2004" name="Extremophiles">
        <title>Halobacillus locisalis sp. nov., a halophilic bacterium isolated from a marine solar saltern of the Yellow Sea in Korea.</title>
        <authorList>
            <person name="Yoon J.H."/>
            <person name="Kang K.H."/>
            <person name="Oh T.K."/>
            <person name="Park Y.H."/>
        </authorList>
    </citation>
    <scope>NUCLEOTIDE SEQUENCE [LARGE SCALE GENOMIC DNA]</scope>
    <source>
        <strain evidence="2 3">KCTC 3788</strain>
    </source>
</reference>
<evidence type="ECO:0000256" key="1">
    <source>
        <dbReference type="SAM" id="Phobius"/>
    </source>
</evidence>
<name>A0A838CWG0_9BACI</name>
<evidence type="ECO:0000313" key="3">
    <source>
        <dbReference type="Proteomes" id="UP000571017"/>
    </source>
</evidence>
<protein>
    <submittedName>
        <fullName evidence="2">Uncharacterized protein</fullName>
    </submittedName>
</protein>
<sequence>MKFFVYDCLIFTLLISVSYILDGYLNAPFDKVDVFAIFVSLPILLILAGLFTKMFLEFDRMSKTVKVIITVPAFINACLIVALIGPIMFGFGV</sequence>
<keyword evidence="3" id="KW-1185">Reference proteome</keyword>
<gene>
    <name evidence="2" type="ORF">H0266_15250</name>
</gene>
<keyword evidence="1" id="KW-0472">Membrane</keyword>
<comment type="caution">
    <text evidence="2">The sequence shown here is derived from an EMBL/GenBank/DDBJ whole genome shotgun (WGS) entry which is preliminary data.</text>
</comment>
<feature type="transmembrane region" description="Helical" evidence="1">
    <location>
        <begin position="68"/>
        <end position="91"/>
    </location>
</feature>
<dbReference type="EMBL" id="JACEFG010000003">
    <property type="protein sequence ID" value="MBA2176253.1"/>
    <property type="molecule type" value="Genomic_DNA"/>
</dbReference>
<proteinExistence type="predicted"/>
<feature type="transmembrane region" description="Helical" evidence="1">
    <location>
        <begin position="34"/>
        <end position="56"/>
    </location>
</feature>
<evidence type="ECO:0000313" key="2">
    <source>
        <dbReference type="EMBL" id="MBA2176253.1"/>
    </source>
</evidence>
<dbReference type="RefSeq" id="WP_181473285.1">
    <property type="nucleotide sequence ID" value="NZ_JACEFG010000003.1"/>
</dbReference>
<keyword evidence="1" id="KW-0812">Transmembrane</keyword>
<accession>A0A838CWG0</accession>
<dbReference type="AlphaFoldDB" id="A0A838CWG0"/>
<organism evidence="2 3">
    <name type="scientific">Halobacillus locisalis</name>
    <dbReference type="NCBI Taxonomy" id="220753"/>
    <lineage>
        <taxon>Bacteria</taxon>
        <taxon>Bacillati</taxon>
        <taxon>Bacillota</taxon>
        <taxon>Bacilli</taxon>
        <taxon>Bacillales</taxon>
        <taxon>Bacillaceae</taxon>
        <taxon>Halobacillus</taxon>
    </lineage>
</organism>